<dbReference type="PANTHER" id="PTHR39201">
    <property type="entry name" value="EXPORTED PROTEIN-RELATED"/>
    <property type="match status" value="1"/>
</dbReference>
<dbReference type="AlphaFoldDB" id="A0A6A8M8R8"/>
<feature type="domain" description="Flavodoxin-like" evidence="1">
    <location>
        <begin position="37"/>
        <end position="185"/>
    </location>
</feature>
<dbReference type="PANTHER" id="PTHR39201:SF1">
    <property type="entry name" value="FLAVODOXIN-LIKE DOMAIN-CONTAINING PROTEIN"/>
    <property type="match status" value="1"/>
</dbReference>
<dbReference type="Gene3D" id="3.40.50.360">
    <property type="match status" value="1"/>
</dbReference>
<reference evidence="2" key="1">
    <citation type="submission" date="2019-09" db="EMBL/GenBank/DDBJ databases">
        <title>In-depth cultivation of the pig gut microbiome towards novel bacterial diversity and tailored functional studies.</title>
        <authorList>
            <person name="Wylensek D."/>
            <person name="Hitch T.C.A."/>
            <person name="Clavel T."/>
        </authorList>
    </citation>
    <scope>NUCLEOTIDE SEQUENCE</scope>
    <source>
        <strain evidence="2">RF-744-FAT-WT-3</strain>
    </source>
</reference>
<dbReference type="GO" id="GO:0016651">
    <property type="term" value="F:oxidoreductase activity, acting on NAD(P)H"/>
    <property type="evidence" value="ECO:0007669"/>
    <property type="project" value="UniProtKB-ARBA"/>
</dbReference>
<dbReference type="InterPro" id="IPR029039">
    <property type="entry name" value="Flavoprotein-like_sf"/>
</dbReference>
<gene>
    <name evidence="2" type="ORF">FYJ66_06475</name>
</gene>
<name>A0A6A8M8R8_9FIRM</name>
<dbReference type="Pfam" id="PF12682">
    <property type="entry name" value="Flavodoxin_4"/>
    <property type="match status" value="1"/>
</dbReference>
<proteinExistence type="predicted"/>
<organism evidence="2">
    <name type="scientific">Baileyella intestinalis</name>
    <dbReference type="NCBI Taxonomy" id="2606709"/>
    <lineage>
        <taxon>Bacteria</taxon>
        <taxon>Bacillati</taxon>
        <taxon>Bacillota</taxon>
        <taxon>Clostridia</taxon>
        <taxon>Peptostreptococcales</taxon>
        <taxon>Anaerovoracaceae</taxon>
        <taxon>Baileyella</taxon>
    </lineage>
</organism>
<dbReference type="InterPro" id="IPR008254">
    <property type="entry name" value="Flavodoxin/NO_synth"/>
</dbReference>
<comment type="caution">
    <text evidence="2">The sequence shown here is derived from an EMBL/GenBank/DDBJ whole genome shotgun (WGS) entry which is preliminary data.</text>
</comment>
<evidence type="ECO:0000259" key="1">
    <source>
        <dbReference type="Pfam" id="PF12682"/>
    </source>
</evidence>
<dbReference type="GO" id="GO:0010181">
    <property type="term" value="F:FMN binding"/>
    <property type="evidence" value="ECO:0007669"/>
    <property type="project" value="InterPro"/>
</dbReference>
<dbReference type="EMBL" id="VUNB01000005">
    <property type="protein sequence ID" value="MST69233.1"/>
    <property type="molecule type" value="Genomic_DNA"/>
</dbReference>
<evidence type="ECO:0000313" key="2">
    <source>
        <dbReference type="EMBL" id="MST69233.1"/>
    </source>
</evidence>
<dbReference type="SUPFAM" id="SSF52218">
    <property type="entry name" value="Flavoproteins"/>
    <property type="match status" value="1"/>
</dbReference>
<accession>A0A6A8M8R8</accession>
<protein>
    <recommendedName>
        <fullName evidence="1">Flavodoxin-like domain-containing protein</fullName>
    </recommendedName>
</protein>
<sequence>MFLYECLILQSSKCGILLGQQRYLILIKREREIYKMKTLIAYFSWSGNTEKIARNIAAKTGGDLFRIERQIPYSKNYNECAYHEAKDEIDGKIRPEIKRPLPNICNYDSIILAFPIWCYTSPMAVWSFLEAYPDWKGKTIYIFPNSYTDDSQYFTTSMEDAKNSARNADIQPGLFNKEIKKLDAWLTEKGF</sequence>